<dbReference type="AlphaFoldDB" id="A0A1G9PGY9"/>
<organism evidence="1 2">
    <name type="scientific">Pedobacter steynii</name>
    <dbReference type="NCBI Taxonomy" id="430522"/>
    <lineage>
        <taxon>Bacteria</taxon>
        <taxon>Pseudomonadati</taxon>
        <taxon>Bacteroidota</taxon>
        <taxon>Sphingobacteriia</taxon>
        <taxon>Sphingobacteriales</taxon>
        <taxon>Sphingobacteriaceae</taxon>
        <taxon>Pedobacter</taxon>
    </lineage>
</organism>
<dbReference type="RefSeq" id="WP_172664822.1">
    <property type="nucleotide sequence ID" value="NZ_FNGY01000002.1"/>
</dbReference>
<gene>
    <name evidence="1" type="ORF">SAMN05421820_102638</name>
</gene>
<dbReference type="Proteomes" id="UP000183200">
    <property type="component" value="Unassembled WGS sequence"/>
</dbReference>
<evidence type="ECO:0000313" key="1">
    <source>
        <dbReference type="EMBL" id="SDL97477.1"/>
    </source>
</evidence>
<name>A0A1G9PGY9_9SPHI</name>
<evidence type="ECO:0000313" key="2">
    <source>
        <dbReference type="Proteomes" id="UP000183200"/>
    </source>
</evidence>
<reference evidence="2" key="1">
    <citation type="submission" date="2016-10" db="EMBL/GenBank/DDBJ databases">
        <authorList>
            <person name="Varghese N."/>
            <person name="Submissions S."/>
        </authorList>
    </citation>
    <scope>NUCLEOTIDE SEQUENCE [LARGE SCALE GENOMIC DNA]</scope>
    <source>
        <strain evidence="2">DSM 19110</strain>
    </source>
</reference>
<protein>
    <submittedName>
        <fullName evidence="1">Uncharacterized protein</fullName>
    </submittedName>
</protein>
<accession>A0A1G9PGY9</accession>
<dbReference type="EMBL" id="FNGY01000002">
    <property type="protein sequence ID" value="SDL97477.1"/>
    <property type="molecule type" value="Genomic_DNA"/>
</dbReference>
<keyword evidence="2" id="KW-1185">Reference proteome</keyword>
<proteinExistence type="predicted"/>
<sequence>MKIHLCVTLRVEVETELNLLDCIQEFENGTDIKISDTPGVRVLEKEILLSVLPGIKG</sequence>